<comment type="caution">
    <text evidence="1">The sequence shown here is derived from an EMBL/GenBank/DDBJ whole genome shotgun (WGS) entry which is preliminary data.</text>
</comment>
<dbReference type="Proteomes" id="UP001597299">
    <property type="component" value="Unassembled WGS sequence"/>
</dbReference>
<evidence type="ECO:0000313" key="1">
    <source>
        <dbReference type="EMBL" id="MFD2140367.1"/>
    </source>
</evidence>
<dbReference type="RefSeq" id="WP_213353059.1">
    <property type="nucleotide sequence ID" value="NZ_JAHBGB010000031.1"/>
</dbReference>
<evidence type="ECO:0000313" key="2">
    <source>
        <dbReference type="Proteomes" id="UP001597299"/>
    </source>
</evidence>
<organism evidence="1 2">
    <name type="scientific">Ancylobacter oerskovii</name>
    <dbReference type="NCBI Taxonomy" id="459519"/>
    <lineage>
        <taxon>Bacteria</taxon>
        <taxon>Pseudomonadati</taxon>
        <taxon>Pseudomonadota</taxon>
        <taxon>Alphaproteobacteria</taxon>
        <taxon>Hyphomicrobiales</taxon>
        <taxon>Xanthobacteraceae</taxon>
        <taxon>Ancylobacter</taxon>
    </lineage>
</organism>
<proteinExistence type="predicted"/>
<reference evidence="2" key="1">
    <citation type="journal article" date="2019" name="Int. J. Syst. Evol. Microbiol.">
        <title>The Global Catalogue of Microorganisms (GCM) 10K type strain sequencing project: providing services to taxonomists for standard genome sequencing and annotation.</title>
        <authorList>
            <consortium name="The Broad Institute Genomics Platform"/>
            <consortium name="The Broad Institute Genome Sequencing Center for Infectious Disease"/>
            <person name="Wu L."/>
            <person name="Ma J."/>
        </authorList>
    </citation>
    <scope>NUCLEOTIDE SEQUENCE [LARGE SCALE GENOMIC DNA]</scope>
    <source>
        <strain evidence="2">CCM 7435</strain>
    </source>
</reference>
<evidence type="ECO:0008006" key="3">
    <source>
        <dbReference type="Google" id="ProtNLM"/>
    </source>
</evidence>
<gene>
    <name evidence="1" type="ORF">ACFSNC_08160</name>
</gene>
<name>A0ABW4YW68_9HYPH</name>
<sequence length="323" mass="34714">MVAGKGSPRRRVMVLVRGANPSCDYYLVSRLARMDVGVEVIDTRSRAPADVTLDGALVIICRYLPWRWLRALRAARLAGLAAFVDDDYPAMLRDRQLPLGYRALVALQGLLPLRLLASRQLRLWVSTPTLARRFAAWDPAVIDPSPGDDDLAAPLAPPDDLLRYHAQLSHLGDHQLAADIVRRVLASRPRTRVEVIGPAAARPLWDFSDRIGFLGEMDWPAYRAHTTGGGGVLIAPLRDTAVNRSRAPTKAIDAARMGAAGLFAAGPASALLAGRVPLLAADPAAWAAALLALLDDADAFTANAAALRATVSGWHRHAAPLPL</sequence>
<keyword evidence="2" id="KW-1185">Reference proteome</keyword>
<protein>
    <recommendedName>
        <fullName evidence="3">Glycosyltransferase involved in cell wall biosynthesis</fullName>
    </recommendedName>
</protein>
<dbReference type="EMBL" id="JBHUHD010000001">
    <property type="protein sequence ID" value="MFD2140367.1"/>
    <property type="molecule type" value="Genomic_DNA"/>
</dbReference>
<dbReference type="SUPFAM" id="SSF53756">
    <property type="entry name" value="UDP-Glycosyltransferase/glycogen phosphorylase"/>
    <property type="match status" value="1"/>
</dbReference>
<accession>A0ABW4YW68</accession>